<dbReference type="GeneID" id="27725571"/>
<organism evidence="9 10">
    <name type="scientific">Pseudallescheria apiosperma</name>
    <name type="common">Scedosporium apiospermum</name>
    <dbReference type="NCBI Taxonomy" id="563466"/>
    <lineage>
        <taxon>Eukaryota</taxon>
        <taxon>Fungi</taxon>
        <taxon>Dikarya</taxon>
        <taxon>Ascomycota</taxon>
        <taxon>Pezizomycotina</taxon>
        <taxon>Sordariomycetes</taxon>
        <taxon>Hypocreomycetidae</taxon>
        <taxon>Microascales</taxon>
        <taxon>Microascaceae</taxon>
        <taxon>Scedosporium</taxon>
    </lineage>
</organism>
<keyword evidence="7" id="KW-0503">Monooxygenase</keyword>
<dbReference type="EMBL" id="JOWA01000104">
    <property type="protein sequence ID" value="KEZ41939.1"/>
    <property type="molecule type" value="Genomic_DNA"/>
</dbReference>
<dbReference type="VEuPathDB" id="FungiDB:SAPIO_CDS6499"/>
<dbReference type="PANTHER" id="PTHR46300">
    <property type="entry name" value="P450, PUTATIVE (EUROFUNG)-RELATED-RELATED"/>
    <property type="match status" value="1"/>
</dbReference>
<gene>
    <name evidence="9" type="ORF">SAPIO_CDS6499</name>
</gene>
<dbReference type="PRINTS" id="PR00463">
    <property type="entry name" value="EP450I"/>
</dbReference>
<protein>
    <recommendedName>
        <fullName evidence="11">Cytochrome P450</fullName>
    </recommendedName>
</protein>
<dbReference type="OMA" id="LVTKGMH"/>
<dbReference type="OrthoDB" id="1470350at2759"/>
<dbReference type="CDD" id="cd11065">
    <property type="entry name" value="CYP64-like"/>
    <property type="match status" value="1"/>
</dbReference>
<dbReference type="Proteomes" id="UP000028545">
    <property type="component" value="Unassembled WGS sequence"/>
</dbReference>
<evidence type="ECO:0000256" key="3">
    <source>
        <dbReference type="ARBA" id="ARBA00022617"/>
    </source>
</evidence>
<dbReference type="PANTHER" id="PTHR46300:SF1">
    <property type="entry name" value="P450, PUTATIVE (EUROFUNG)-RELATED"/>
    <property type="match status" value="1"/>
</dbReference>
<dbReference type="SUPFAM" id="SSF48264">
    <property type="entry name" value="Cytochrome P450"/>
    <property type="match status" value="1"/>
</dbReference>
<dbReference type="Gene3D" id="1.10.630.10">
    <property type="entry name" value="Cytochrome P450"/>
    <property type="match status" value="1"/>
</dbReference>
<dbReference type="InterPro" id="IPR001128">
    <property type="entry name" value="Cyt_P450"/>
</dbReference>
<comment type="similarity">
    <text evidence="2">Belongs to the cytochrome P450 family.</text>
</comment>
<dbReference type="GO" id="GO:0004497">
    <property type="term" value="F:monooxygenase activity"/>
    <property type="evidence" value="ECO:0007669"/>
    <property type="project" value="UniProtKB-KW"/>
</dbReference>
<keyword evidence="4 8" id="KW-0479">Metal-binding</keyword>
<evidence type="ECO:0000256" key="7">
    <source>
        <dbReference type="ARBA" id="ARBA00023033"/>
    </source>
</evidence>
<keyword evidence="6 8" id="KW-0408">Iron</keyword>
<dbReference type="InterPro" id="IPR002401">
    <property type="entry name" value="Cyt_P450_E_grp-I"/>
</dbReference>
<evidence type="ECO:0008006" key="11">
    <source>
        <dbReference type="Google" id="ProtNLM"/>
    </source>
</evidence>
<keyword evidence="3 8" id="KW-0349">Heme</keyword>
<dbReference type="HOGENOM" id="CLU_001570_2_1_1"/>
<dbReference type="GO" id="GO:0016705">
    <property type="term" value="F:oxidoreductase activity, acting on paired donors, with incorporation or reduction of molecular oxygen"/>
    <property type="evidence" value="ECO:0007669"/>
    <property type="project" value="InterPro"/>
</dbReference>
<keyword evidence="5" id="KW-0560">Oxidoreductase</keyword>
<sequence length="476" mass="54086">MHLSMGGQPLIILSTHGAAHDLLSRRSARYSDRPRMVMSGELVTKGMHMLLRQYDERYRLHQRMEAPLLNVRAASAYRPLQDIESRQLLFDVLGEWDEFGEKGIDFHHHFERAMASTIYCLNYGYRLKTGYEKELMDGKKVQAEFARTGQVGAYIVDSFPSLNYLPKFLAPWKKEAEGLYELERQLHVGNLDKGLGNVGWNFSKHMQASPEAQGMPKEELAFDLGILADAGLDTSTVALDWFIVAWITCGSRWVQKAQQLLDEVVGKDRLPTFEDRPKLAYIDAIASETLRWRPVVVNGVPHFTKKEDTYMGYYIPAHSIVLPNAFAITRDESVFGEDVDKFIPERWMAEDVPDEPTIDACGFNVTALKDLPHTGFGFGRRICTGRIIARNQLFIQMARMLWAFDVEAGVVEATGQRHKVDDMDCTEGFVTLPKPFRAVLRPRGQWARDVILESGTTHGINHAEILNQASRDREHA</sequence>
<comment type="cofactor">
    <cofactor evidence="1 8">
        <name>heme</name>
        <dbReference type="ChEBI" id="CHEBI:30413"/>
    </cofactor>
</comment>
<dbReference type="GO" id="GO:0020037">
    <property type="term" value="F:heme binding"/>
    <property type="evidence" value="ECO:0007669"/>
    <property type="project" value="InterPro"/>
</dbReference>
<reference evidence="9 10" key="1">
    <citation type="journal article" date="2014" name="Genome Announc.">
        <title>Draft genome sequence of the pathogenic fungus Scedosporium apiospermum.</title>
        <authorList>
            <person name="Vandeputte P."/>
            <person name="Ghamrawi S."/>
            <person name="Rechenmann M."/>
            <person name="Iltis A."/>
            <person name="Giraud S."/>
            <person name="Fleury M."/>
            <person name="Thornton C."/>
            <person name="Delhaes L."/>
            <person name="Meyer W."/>
            <person name="Papon N."/>
            <person name="Bouchara J.P."/>
        </authorList>
    </citation>
    <scope>NUCLEOTIDE SEQUENCE [LARGE SCALE GENOMIC DNA]</scope>
    <source>
        <strain evidence="9 10">IHEM 14462</strain>
    </source>
</reference>
<dbReference type="PRINTS" id="PR00385">
    <property type="entry name" value="P450"/>
</dbReference>
<dbReference type="Pfam" id="PF00067">
    <property type="entry name" value="p450"/>
    <property type="match status" value="1"/>
</dbReference>
<evidence type="ECO:0000313" key="9">
    <source>
        <dbReference type="EMBL" id="KEZ41939.1"/>
    </source>
</evidence>
<name>A0A084G3M7_PSEDA</name>
<dbReference type="InterPro" id="IPR050364">
    <property type="entry name" value="Cytochrome_P450_fung"/>
</dbReference>
<proteinExistence type="inferred from homology"/>
<keyword evidence="10" id="KW-1185">Reference proteome</keyword>
<dbReference type="InterPro" id="IPR036396">
    <property type="entry name" value="Cyt_P450_sf"/>
</dbReference>
<dbReference type="AlphaFoldDB" id="A0A084G3M7"/>
<dbReference type="RefSeq" id="XP_016641738.1">
    <property type="nucleotide sequence ID" value="XM_016788585.1"/>
</dbReference>
<comment type="caution">
    <text evidence="9">The sequence shown here is derived from an EMBL/GenBank/DDBJ whole genome shotgun (WGS) entry which is preliminary data.</text>
</comment>
<accession>A0A084G3M7</accession>
<dbReference type="KEGG" id="sapo:SAPIO_CDS6499"/>
<evidence type="ECO:0000256" key="6">
    <source>
        <dbReference type="ARBA" id="ARBA00023004"/>
    </source>
</evidence>
<feature type="binding site" description="axial binding residue" evidence="8">
    <location>
        <position position="383"/>
    </location>
    <ligand>
        <name>heme</name>
        <dbReference type="ChEBI" id="CHEBI:30413"/>
    </ligand>
    <ligandPart>
        <name>Fe</name>
        <dbReference type="ChEBI" id="CHEBI:18248"/>
    </ligandPart>
</feature>
<evidence type="ECO:0000256" key="1">
    <source>
        <dbReference type="ARBA" id="ARBA00001971"/>
    </source>
</evidence>
<evidence type="ECO:0000256" key="2">
    <source>
        <dbReference type="ARBA" id="ARBA00010617"/>
    </source>
</evidence>
<evidence type="ECO:0000256" key="5">
    <source>
        <dbReference type="ARBA" id="ARBA00023002"/>
    </source>
</evidence>
<evidence type="ECO:0000256" key="4">
    <source>
        <dbReference type="ARBA" id="ARBA00022723"/>
    </source>
</evidence>
<evidence type="ECO:0000256" key="8">
    <source>
        <dbReference type="PIRSR" id="PIRSR602401-1"/>
    </source>
</evidence>
<evidence type="ECO:0000313" key="10">
    <source>
        <dbReference type="Proteomes" id="UP000028545"/>
    </source>
</evidence>
<dbReference type="GO" id="GO:0005506">
    <property type="term" value="F:iron ion binding"/>
    <property type="evidence" value="ECO:0007669"/>
    <property type="project" value="InterPro"/>
</dbReference>